<dbReference type="AlphaFoldDB" id="A0A5B8YLP9"/>
<accession>A0A5B8YLP9</accession>
<reference evidence="2 3" key="1">
    <citation type="submission" date="2019-08" db="EMBL/GenBank/DDBJ databases">
        <title>Antarcticibacterium arcticum sp. nov., a bacterium isolated from marine sediment of the Canadian Beaufort Sea.</title>
        <authorList>
            <person name="Lee Y.M."/>
            <person name="Baek K."/>
            <person name="Lee D.-H."/>
            <person name="Shin S.C."/>
            <person name="Jin Y.K."/>
            <person name="Park Y."/>
        </authorList>
    </citation>
    <scope>NUCLEOTIDE SEQUENCE [LARGE SCALE GENOMIC DNA]</scope>
    <source>
        <strain evidence="2 3">PAMC 28998</strain>
    </source>
</reference>
<proteinExistence type="predicted"/>
<keyword evidence="1" id="KW-0472">Membrane</keyword>
<sequence>MKQFEIYRNIRKKAVIFGLPISSFALMMICVVASLLVIIFSFSFWIIIGASFFNCVLYLILIRITKKTQLLPISGRFPELISNRKYSGFNYEQDQSI</sequence>
<dbReference type="Proteomes" id="UP000321954">
    <property type="component" value="Chromosome"/>
</dbReference>
<evidence type="ECO:0000313" key="3">
    <source>
        <dbReference type="Proteomes" id="UP000321954"/>
    </source>
</evidence>
<dbReference type="EMBL" id="CP042476">
    <property type="protein sequence ID" value="QED37196.1"/>
    <property type="molecule type" value="Genomic_DNA"/>
</dbReference>
<gene>
    <name evidence="2" type="ORF">FK178_05500</name>
</gene>
<feature type="transmembrane region" description="Helical" evidence="1">
    <location>
        <begin position="42"/>
        <end position="61"/>
    </location>
</feature>
<evidence type="ECO:0000313" key="2">
    <source>
        <dbReference type="EMBL" id="QED37196.1"/>
    </source>
</evidence>
<keyword evidence="3" id="KW-1185">Reference proteome</keyword>
<dbReference type="KEGG" id="anp:FK178_05500"/>
<keyword evidence="1" id="KW-0812">Transmembrane</keyword>
<feature type="transmembrane region" description="Helical" evidence="1">
    <location>
        <begin position="14"/>
        <end position="36"/>
    </location>
</feature>
<protein>
    <submittedName>
        <fullName evidence="2">Uncharacterized protein</fullName>
    </submittedName>
</protein>
<dbReference type="OrthoDB" id="1449306at2"/>
<keyword evidence="1" id="KW-1133">Transmembrane helix</keyword>
<evidence type="ECO:0000256" key="1">
    <source>
        <dbReference type="SAM" id="Phobius"/>
    </source>
</evidence>
<organism evidence="2 3">
    <name type="scientific">Antarcticibacterium arcticum</name>
    <dbReference type="NCBI Taxonomy" id="2585771"/>
    <lineage>
        <taxon>Bacteria</taxon>
        <taxon>Pseudomonadati</taxon>
        <taxon>Bacteroidota</taxon>
        <taxon>Flavobacteriia</taxon>
        <taxon>Flavobacteriales</taxon>
        <taxon>Flavobacteriaceae</taxon>
        <taxon>Antarcticibacterium</taxon>
    </lineage>
</organism>
<name>A0A5B8YLP9_9FLAO</name>